<dbReference type="Proteomes" id="UP000058925">
    <property type="component" value="Chromosome"/>
</dbReference>
<evidence type="ECO:0000313" key="2">
    <source>
        <dbReference type="Proteomes" id="UP000058925"/>
    </source>
</evidence>
<keyword evidence="2" id="KW-1185">Reference proteome</keyword>
<sequence length="69" mass="8457">MKGKSQIQVAIRLDLKYEEVMKAYDEYLSLQRIRSFETMYKTYKNYRSDILLIIDKIRYHKISAQEFNQ</sequence>
<gene>
    <name evidence="1" type="ORF">NMY3_00091</name>
</gene>
<organism evidence="1 2">
    <name type="scientific">Candidatus Nitrosocosmicus oleophilus</name>
    <dbReference type="NCBI Taxonomy" id="1353260"/>
    <lineage>
        <taxon>Archaea</taxon>
        <taxon>Nitrososphaerota</taxon>
        <taxon>Nitrososphaeria</taxon>
        <taxon>Nitrososphaerales</taxon>
        <taxon>Nitrososphaeraceae</taxon>
        <taxon>Candidatus Nitrosocosmicus</taxon>
    </lineage>
</organism>
<proteinExistence type="predicted"/>
<evidence type="ECO:0000313" key="1">
    <source>
        <dbReference type="EMBL" id="ALI34305.1"/>
    </source>
</evidence>
<dbReference type="EMBL" id="CP012850">
    <property type="protein sequence ID" value="ALI34305.1"/>
    <property type="molecule type" value="Genomic_DNA"/>
</dbReference>
<protein>
    <submittedName>
        <fullName evidence="1">Uncharacterized protein</fullName>
    </submittedName>
</protein>
<dbReference type="AlphaFoldDB" id="A0A654LSV6"/>
<name>A0A654LSV6_9ARCH</name>
<dbReference type="KEGG" id="taa:NMY3_00091"/>
<dbReference type="RefSeq" id="WP_196816993.1">
    <property type="nucleotide sequence ID" value="NZ_CP012850.1"/>
</dbReference>
<accession>A0A654LSV6</accession>
<dbReference type="GeneID" id="60420313"/>
<reference evidence="2" key="1">
    <citation type="submission" date="2015-10" db="EMBL/GenBank/DDBJ databases">
        <title>Niche specialization of a soil ammonia-oxidizing archaeon, Candidatus Nitrosocosmicus oleophilus.</title>
        <authorList>
            <person name="Jung M.-Y."/>
            <person name="Rhee S.-K."/>
        </authorList>
    </citation>
    <scope>NUCLEOTIDE SEQUENCE [LARGE SCALE GENOMIC DNA]</scope>
    <source>
        <strain evidence="2">MY3</strain>
    </source>
</reference>